<organism evidence="5 6">
    <name type="scientific">Batillaria attramentaria</name>
    <dbReference type="NCBI Taxonomy" id="370345"/>
    <lineage>
        <taxon>Eukaryota</taxon>
        <taxon>Metazoa</taxon>
        <taxon>Spiralia</taxon>
        <taxon>Lophotrochozoa</taxon>
        <taxon>Mollusca</taxon>
        <taxon>Gastropoda</taxon>
        <taxon>Caenogastropoda</taxon>
        <taxon>Sorbeoconcha</taxon>
        <taxon>Cerithioidea</taxon>
        <taxon>Batillariidae</taxon>
        <taxon>Batillaria</taxon>
    </lineage>
</organism>
<evidence type="ECO:0000256" key="3">
    <source>
        <dbReference type="PIRSR" id="PIRSR617939-1"/>
    </source>
</evidence>
<evidence type="ECO:0000256" key="1">
    <source>
        <dbReference type="ARBA" id="ARBA00012346"/>
    </source>
</evidence>
<dbReference type="AlphaFoldDB" id="A0ABD0JIX9"/>
<evidence type="ECO:0000256" key="2">
    <source>
        <dbReference type="ARBA" id="ARBA00023239"/>
    </source>
</evidence>
<dbReference type="PANTHER" id="PTHR12935">
    <property type="entry name" value="GAMMA-GLUTAMYLCYCLOTRANSFERASE"/>
    <property type="match status" value="1"/>
</dbReference>
<accession>A0ABD0JIX9</accession>
<dbReference type="EC" id="4.3.2.9" evidence="1"/>
<gene>
    <name evidence="5" type="ORF">BaRGS_00033883</name>
</gene>
<comment type="caution">
    <text evidence="5">The sequence shown here is derived from an EMBL/GenBank/DDBJ whole genome shotgun (WGS) entry which is preliminary data.</text>
</comment>
<dbReference type="InterPro" id="IPR036568">
    <property type="entry name" value="GGCT-like_sf"/>
</dbReference>
<protein>
    <recommendedName>
        <fullName evidence="1">gamma-glutamylcyclotransferase</fullName>
        <ecNumber evidence="1">4.3.2.9</ecNumber>
    </recommendedName>
</protein>
<evidence type="ECO:0000256" key="4">
    <source>
        <dbReference type="PIRSR" id="PIRSR617939-2"/>
    </source>
</evidence>
<dbReference type="GO" id="GO:0003839">
    <property type="term" value="F:gamma-glutamylcyclotransferase activity"/>
    <property type="evidence" value="ECO:0007669"/>
    <property type="project" value="UniProtKB-EC"/>
</dbReference>
<proteinExistence type="predicted"/>
<keyword evidence="6" id="KW-1185">Reference proteome</keyword>
<dbReference type="EMBL" id="JACVVK020000422">
    <property type="protein sequence ID" value="KAK7474881.1"/>
    <property type="molecule type" value="Genomic_DNA"/>
</dbReference>
<feature type="binding site" evidence="4">
    <location>
        <begin position="8"/>
        <end position="13"/>
    </location>
    <ligand>
        <name>substrate</name>
    </ligand>
</feature>
<dbReference type="InterPro" id="IPR013024">
    <property type="entry name" value="GGCT-like"/>
</dbReference>
<keyword evidence="2" id="KW-0456">Lyase</keyword>
<reference evidence="5 6" key="1">
    <citation type="journal article" date="2023" name="Sci. Data">
        <title>Genome assembly of the Korean intertidal mud-creeper Batillaria attramentaria.</title>
        <authorList>
            <person name="Patra A.K."/>
            <person name="Ho P.T."/>
            <person name="Jun S."/>
            <person name="Lee S.J."/>
            <person name="Kim Y."/>
            <person name="Won Y.J."/>
        </authorList>
    </citation>
    <scope>NUCLEOTIDE SEQUENCE [LARGE SCALE GENOMIC DNA]</scope>
    <source>
        <strain evidence="5">Wonlab-2016</strain>
    </source>
</reference>
<dbReference type="PANTHER" id="PTHR12935:SF0">
    <property type="entry name" value="GAMMA-GLUTAMYLCYCLOTRANSFERASE"/>
    <property type="match status" value="1"/>
</dbReference>
<evidence type="ECO:0000313" key="6">
    <source>
        <dbReference type="Proteomes" id="UP001519460"/>
    </source>
</evidence>
<dbReference type="Pfam" id="PF13772">
    <property type="entry name" value="AIG2_2"/>
    <property type="match status" value="1"/>
</dbReference>
<feature type="active site" description="Proton acceptor" evidence="3">
    <location>
        <position position="83"/>
    </location>
</feature>
<dbReference type="SUPFAM" id="SSF110857">
    <property type="entry name" value="Gamma-glutamyl cyclotransferase-like"/>
    <property type="match status" value="1"/>
</dbReference>
<evidence type="ECO:0000313" key="5">
    <source>
        <dbReference type="EMBL" id="KAK7474881.1"/>
    </source>
</evidence>
<dbReference type="Gene3D" id="3.10.490.10">
    <property type="entry name" value="Gamma-glutamyl cyclotransferase-like"/>
    <property type="match status" value="1"/>
</dbReference>
<sequence>MTSGTFLYFAYGSNLLRERLLIHNPSAVFECVARLDDYCFGFCGESRLWHGGVATIFKRPGRHVWGVVWRLNMADRDILDWQESTYNPKEVGVVAIGDRVLRCRTYVRRGHSSKPSPQYKNVVVTGAEQNRLPEEYIQSLRSFTDNGFQGDIPVYSQIMKEVRQQNVCV</sequence>
<dbReference type="Proteomes" id="UP001519460">
    <property type="component" value="Unassembled WGS sequence"/>
</dbReference>
<dbReference type="CDD" id="cd06661">
    <property type="entry name" value="GGCT_like"/>
    <property type="match status" value="1"/>
</dbReference>
<name>A0ABD0JIX9_9CAEN</name>
<feature type="binding site" evidence="4">
    <location>
        <position position="119"/>
    </location>
    <ligand>
        <name>substrate</name>
    </ligand>
</feature>
<dbReference type="InterPro" id="IPR017939">
    <property type="entry name" value="G-Glutamylcylcotransferase"/>
</dbReference>